<protein>
    <submittedName>
        <fullName evidence="4">Cell filamentation protein Fic</fullName>
    </submittedName>
</protein>
<dbReference type="Gene3D" id="1.10.3290.10">
    <property type="entry name" value="Fido-like domain"/>
    <property type="match status" value="1"/>
</dbReference>
<dbReference type="InterPro" id="IPR003812">
    <property type="entry name" value="Fido"/>
</dbReference>
<dbReference type="Pfam" id="PF02661">
    <property type="entry name" value="Fic"/>
    <property type="match status" value="1"/>
</dbReference>
<comment type="caution">
    <text evidence="4">The sequence shown here is derived from an EMBL/GenBank/DDBJ whole genome shotgun (WGS) entry which is preliminary data.</text>
</comment>
<dbReference type="AlphaFoldDB" id="A0A1Y1S1S6"/>
<dbReference type="OrthoDB" id="9813719at2"/>
<dbReference type="RefSeq" id="WP_083048624.1">
    <property type="nucleotide sequence ID" value="NZ_MWQY01000003.1"/>
</dbReference>
<dbReference type="Proteomes" id="UP000192343">
    <property type="component" value="Unassembled WGS sequence"/>
</dbReference>
<dbReference type="PANTHER" id="PTHR13504:SF38">
    <property type="entry name" value="FIDO DOMAIN-CONTAINING PROTEIN"/>
    <property type="match status" value="1"/>
</dbReference>
<organism evidence="4 5">
    <name type="scientific">Marispirochaeta aestuarii</name>
    <dbReference type="NCBI Taxonomy" id="1963862"/>
    <lineage>
        <taxon>Bacteria</taxon>
        <taxon>Pseudomonadati</taxon>
        <taxon>Spirochaetota</taxon>
        <taxon>Spirochaetia</taxon>
        <taxon>Spirochaetales</taxon>
        <taxon>Spirochaetaceae</taxon>
        <taxon>Marispirochaeta</taxon>
    </lineage>
</organism>
<dbReference type="STRING" id="1963862.B4O97_04185"/>
<evidence type="ECO:0000256" key="1">
    <source>
        <dbReference type="PIRSR" id="PIRSR640198-1"/>
    </source>
</evidence>
<dbReference type="SUPFAM" id="SSF140931">
    <property type="entry name" value="Fic-like"/>
    <property type="match status" value="1"/>
</dbReference>
<keyword evidence="2" id="KW-0547">Nucleotide-binding</keyword>
<evidence type="ECO:0000256" key="2">
    <source>
        <dbReference type="PIRSR" id="PIRSR640198-2"/>
    </source>
</evidence>
<dbReference type="GO" id="GO:0005524">
    <property type="term" value="F:ATP binding"/>
    <property type="evidence" value="ECO:0007669"/>
    <property type="project" value="UniProtKB-KW"/>
</dbReference>
<name>A0A1Y1S1S6_9SPIO</name>
<evidence type="ECO:0000313" key="4">
    <source>
        <dbReference type="EMBL" id="ORC37397.1"/>
    </source>
</evidence>
<dbReference type="EMBL" id="MWQY01000003">
    <property type="protein sequence ID" value="ORC37397.1"/>
    <property type="molecule type" value="Genomic_DNA"/>
</dbReference>
<keyword evidence="5" id="KW-1185">Reference proteome</keyword>
<feature type="binding site" evidence="2">
    <location>
        <begin position="339"/>
        <end position="346"/>
    </location>
    <ligand>
        <name>ATP</name>
        <dbReference type="ChEBI" id="CHEBI:30616"/>
    </ligand>
</feature>
<accession>A0A1Y1S1S6</accession>
<feature type="domain" description="Fido" evidence="3">
    <location>
        <begin position="248"/>
        <end position="398"/>
    </location>
</feature>
<dbReference type="PANTHER" id="PTHR13504">
    <property type="entry name" value="FIDO DOMAIN-CONTAINING PROTEIN DDB_G0283145"/>
    <property type="match status" value="1"/>
</dbReference>
<dbReference type="PROSITE" id="PS51459">
    <property type="entry name" value="FIDO"/>
    <property type="match status" value="1"/>
</dbReference>
<dbReference type="InterPro" id="IPR040198">
    <property type="entry name" value="Fido_containing"/>
</dbReference>
<proteinExistence type="predicted"/>
<dbReference type="InterPro" id="IPR036597">
    <property type="entry name" value="Fido-like_dom_sf"/>
</dbReference>
<sequence length="508" mass="58421">MNKRFSGKITVFHGLRLAEEAVPTGYAAIVDAYDLPVPFPYRLCCVGTSYSLKEEDCWRYFSPRYTPQATLEGHLLFALKYEGVDLAVLKSLFSHVPESEIEHIIRKTPTGSYVRRLWFLYEWLMDKRLDIPDLQAGNYVPVIDPKMQYGITGRNVRRHRVIDNLPGSRLFCPLVFKTEKLEHHIQMDLKQKAAEVIQGIPADVMSRTASFLLLKDSKASYAIENETPPHKRIERWGRIIGQAGTHPLDQDELIRLQQIVIGDTRFVQPGLRTEGGFVGEHDRESGMPIPEHISARPEDLPDLVRGIFEHNSLCSGELDPVVAAASLAFGFVYIHPFSDGNGRLHRYLIHHVLAENGFNPPGLVFPVSSVVLERINEYRAVLQGYSSRLLPLIEWEQSRDHNVVVSNDTTDYYRYFDATPHAEFLYSCVHKTIEHDLPIEALFLQRYDQFRREVEEIVEMPSKTVDLLFRFLGQHNGLLSKRARDREFHQLTDDEILRIEEIYHAVFG</sequence>
<reference evidence="4 5" key="1">
    <citation type="submission" date="2017-03" db="EMBL/GenBank/DDBJ databases">
        <title>Draft Genome sequence of Marispirochaeta sp. strain JC444.</title>
        <authorList>
            <person name="Shivani Y."/>
            <person name="Subhash Y."/>
            <person name="Sasikala C."/>
            <person name="Ramana C."/>
        </authorList>
    </citation>
    <scope>NUCLEOTIDE SEQUENCE [LARGE SCALE GENOMIC DNA]</scope>
    <source>
        <strain evidence="4 5">JC444</strain>
    </source>
</reference>
<gene>
    <name evidence="4" type="ORF">B4O97_04185</name>
</gene>
<keyword evidence="2" id="KW-0067">ATP-binding</keyword>
<evidence type="ECO:0000259" key="3">
    <source>
        <dbReference type="PROSITE" id="PS51459"/>
    </source>
</evidence>
<feature type="active site" evidence="1">
    <location>
        <position position="335"/>
    </location>
</feature>
<evidence type="ECO:0000313" key="5">
    <source>
        <dbReference type="Proteomes" id="UP000192343"/>
    </source>
</evidence>